<keyword evidence="2" id="KW-0547">Nucleotide-binding</keyword>
<proteinExistence type="predicted"/>
<dbReference type="RefSeq" id="WP_039327615.1">
    <property type="nucleotide sequence ID" value="NZ_CP007496.1"/>
</dbReference>
<feature type="domain" description="ABC transporter" evidence="5">
    <location>
        <begin position="86"/>
        <end position="288"/>
    </location>
</feature>
<dbReference type="AlphaFoldDB" id="A0A6S4GSF9"/>
<feature type="region of interest" description="Disordered" evidence="4">
    <location>
        <begin position="1"/>
        <end position="50"/>
    </location>
</feature>
<evidence type="ECO:0000256" key="4">
    <source>
        <dbReference type="SAM" id="MobiDB-lite"/>
    </source>
</evidence>
<evidence type="ECO:0000313" key="6">
    <source>
        <dbReference type="EMBL" id="AJA06862.1"/>
    </source>
</evidence>
<dbReference type="CDD" id="cd03221">
    <property type="entry name" value="ABCF_EF-3"/>
    <property type="match status" value="1"/>
</dbReference>
<dbReference type="SUPFAM" id="SSF52540">
    <property type="entry name" value="P-loop containing nucleoside triphosphate hydrolases"/>
    <property type="match status" value="1"/>
</dbReference>
<feature type="compositionally biased region" description="Basic residues" evidence="4">
    <location>
        <begin position="1"/>
        <end position="17"/>
    </location>
</feature>
<reference evidence="6 7" key="1">
    <citation type="journal article" date="2015" name="Proc. Natl. Acad. Sci. U.S.A.">
        <title>Cultivation of a human-associated TM7 phylotype reveals a reduced genome and epibiotic parasitic lifestyle.</title>
        <authorList>
            <person name="He X."/>
            <person name="McLean J.S."/>
            <person name="Edlund A."/>
            <person name="Yooseph S."/>
            <person name="Hall A.P."/>
            <person name="Liu S.Y."/>
            <person name="Dorrestein P.C."/>
            <person name="Esquenazi E."/>
            <person name="Hunter R.C."/>
            <person name="Cheng G."/>
            <person name="Nelson K.E."/>
            <person name="Lux R."/>
            <person name="Shi W."/>
        </authorList>
    </citation>
    <scope>NUCLEOTIDE SEQUENCE [LARGE SCALE GENOMIC DNA]</scope>
    <source>
        <strain evidence="6 7">TM7x</strain>
    </source>
</reference>
<dbReference type="InterPro" id="IPR003593">
    <property type="entry name" value="AAA+_ATPase"/>
</dbReference>
<dbReference type="Pfam" id="PF00005">
    <property type="entry name" value="ABC_tran"/>
    <property type="match status" value="1"/>
</dbReference>
<dbReference type="PROSITE" id="PS00211">
    <property type="entry name" value="ABC_TRANSPORTER_1"/>
    <property type="match status" value="1"/>
</dbReference>
<name>A0A6S4GSF9_9BACT</name>
<evidence type="ECO:0000256" key="1">
    <source>
        <dbReference type="ARBA" id="ARBA00022737"/>
    </source>
</evidence>
<sequence length="290" mass="31273">MSNTRKKRLERSAKSARVKANSAGSNRSSSDNDKLSAHFRKEKAASGLAGTANSISTRIGQLDEPERPEEDISLSFLFKEQSTKKLNLLSVTNLEMDYGNGQKIGPISLNIRSGDKVLLTGENGAGKTSIIRGIMNMAPVSSGSIHTNKDAGLIYIDQNQTLPLPSASALDNLRYLAPSLELHDAINLLIRFNIKKDTLQTTPGSELSGGERAKVLLAGMTANDAGLLILDEPTNNLDIATIEALEAALKQYRGGTLLVSHDRDFIKNVGITESISIAPSCRLKCRTKQD</sequence>
<dbReference type="Proteomes" id="UP000030902">
    <property type="component" value="Chromosome"/>
</dbReference>
<keyword evidence="3" id="KW-0067">ATP-binding</keyword>
<dbReference type="KEGG" id="sox:TM7x_02580"/>
<keyword evidence="1" id="KW-0677">Repeat</keyword>
<dbReference type="InterPro" id="IPR027417">
    <property type="entry name" value="P-loop_NTPase"/>
</dbReference>
<evidence type="ECO:0000313" key="7">
    <source>
        <dbReference type="Proteomes" id="UP000030902"/>
    </source>
</evidence>
<dbReference type="PROSITE" id="PS50893">
    <property type="entry name" value="ABC_TRANSPORTER_2"/>
    <property type="match status" value="1"/>
</dbReference>
<keyword evidence="7" id="KW-1185">Reference proteome</keyword>
<evidence type="ECO:0000259" key="5">
    <source>
        <dbReference type="PROSITE" id="PS50893"/>
    </source>
</evidence>
<dbReference type="PANTHER" id="PTHR19211">
    <property type="entry name" value="ATP-BINDING TRANSPORT PROTEIN-RELATED"/>
    <property type="match status" value="1"/>
</dbReference>
<organism evidence="6 7">
    <name type="scientific">Candidatus Nanosynbacter lyticus</name>
    <dbReference type="NCBI Taxonomy" id="2093824"/>
    <lineage>
        <taxon>Bacteria</taxon>
        <taxon>Candidatus Saccharimonadota</taxon>
        <taxon>Candidatus Saccharimonadia</taxon>
        <taxon>Candidatus Nanosynbacterales</taxon>
        <taxon>Candidatus Nanosynbacteraceae</taxon>
        <taxon>Candidatus Nanosynbacter</taxon>
    </lineage>
</organism>
<gene>
    <name evidence="6" type="ORF">TM7x_02580</name>
</gene>
<dbReference type="SMART" id="SM00382">
    <property type="entry name" value="AAA"/>
    <property type="match status" value="1"/>
</dbReference>
<dbReference type="InterPro" id="IPR017871">
    <property type="entry name" value="ABC_transporter-like_CS"/>
</dbReference>
<evidence type="ECO:0000256" key="2">
    <source>
        <dbReference type="ARBA" id="ARBA00022741"/>
    </source>
</evidence>
<protein>
    <recommendedName>
        <fullName evidence="5">ABC transporter domain-containing protein</fullName>
    </recommendedName>
</protein>
<dbReference type="GO" id="GO:0016887">
    <property type="term" value="F:ATP hydrolysis activity"/>
    <property type="evidence" value="ECO:0007669"/>
    <property type="project" value="InterPro"/>
</dbReference>
<dbReference type="InterPro" id="IPR050611">
    <property type="entry name" value="ABCF"/>
</dbReference>
<evidence type="ECO:0000256" key="3">
    <source>
        <dbReference type="ARBA" id="ARBA00022840"/>
    </source>
</evidence>
<dbReference type="PANTHER" id="PTHR19211:SF123">
    <property type="entry name" value="ABC TRANSPORTER"/>
    <property type="match status" value="1"/>
</dbReference>
<dbReference type="EMBL" id="CP007496">
    <property type="protein sequence ID" value="AJA06862.1"/>
    <property type="molecule type" value="Genomic_DNA"/>
</dbReference>
<dbReference type="InterPro" id="IPR003439">
    <property type="entry name" value="ABC_transporter-like_ATP-bd"/>
</dbReference>
<dbReference type="GO" id="GO:0005524">
    <property type="term" value="F:ATP binding"/>
    <property type="evidence" value="ECO:0007669"/>
    <property type="project" value="UniProtKB-KW"/>
</dbReference>
<accession>A0A6S4GSF9</accession>
<dbReference type="Gene3D" id="3.40.50.300">
    <property type="entry name" value="P-loop containing nucleotide triphosphate hydrolases"/>
    <property type="match status" value="1"/>
</dbReference>